<evidence type="ECO:0000259" key="12">
    <source>
        <dbReference type="PROSITE" id="PS50893"/>
    </source>
</evidence>
<keyword evidence="6" id="KW-0677">Repeat</keyword>
<dbReference type="PROSITE" id="PS50893">
    <property type="entry name" value="ABC_TRANSPORTER_2"/>
    <property type="match status" value="2"/>
</dbReference>
<evidence type="ECO:0000256" key="11">
    <source>
        <dbReference type="SAM" id="MobiDB-lite"/>
    </source>
</evidence>
<keyword evidence="9" id="KW-1278">Translocase</keyword>
<reference evidence="14" key="1">
    <citation type="submission" date="2011-03" db="EMBL/GenBank/DDBJ databases">
        <authorList>
            <person name="Voget S."/>
            <person name="Streit W.R."/>
            <person name="Jaeger K.E."/>
            <person name="Daniel R."/>
        </authorList>
    </citation>
    <scope>NUCLEOTIDE SEQUENCE [LARGE SCALE GENOMIC DNA]</scope>
    <source>
        <strain evidence="14">PG1</strain>
    </source>
</reference>
<dbReference type="EMBL" id="CP002580">
    <property type="protein sequence ID" value="AJK46866.1"/>
    <property type="molecule type" value="Genomic_DNA"/>
</dbReference>
<dbReference type="HOGENOM" id="CLU_000604_92_3_4"/>
<dbReference type="PROSITE" id="PS00211">
    <property type="entry name" value="ABC_TRANSPORTER_1"/>
    <property type="match status" value="1"/>
</dbReference>
<keyword evidence="14" id="KW-1185">Reference proteome</keyword>
<evidence type="ECO:0000256" key="9">
    <source>
        <dbReference type="ARBA" id="ARBA00022967"/>
    </source>
</evidence>
<dbReference type="InterPro" id="IPR027417">
    <property type="entry name" value="P-loop_NTPase"/>
</dbReference>
<dbReference type="InterPro" id="IPR003593">
    <property type="entry name" value="AAA+_ATPase"/>
</dbReference>
<feature type="domain" description="ABC transporter" evidence="12">
    <location>
        <begin position="277"/>
        <end position="520"/>
    </location>
</feature>
<dbReference type="RefSeq" id="WP_226993550.1">
    <property type="nucleotide sequence ID" value="NZ_CP002580.1"/>
</dbReference>
<dbReference type="Pfam" id="PF00005">
    <property type="entry name" value="ABC_tran"/>
    <property type="match status" value="2"/>
</dbReference>
<evidence type="ECO:0000256" key="10">
    <source>
        <dbReference type="ARBA" id="ARBA00023136"/>
    </source>
</evidence>
<evidence type="ECO:0000256" key="7">
    <source>
        <dbReference type="ARBA" id="ARBA00022741"/>
    </source>
</evidence>
<dbReference type="CDD" id="cd03216">
    <property type="entry name" value="ABC_Carb_Monos_I"/>
    <property type="match status" value="1"/>
</dbReference>
<reference evidence="13 14" key="2">
    <citation type="journal article" date="2016" name="Appl. Microbiol. Biotechnol.">
        <title>Mutations improving production and secretion of extracellular lipase by Burkholderia glumae PG1.</title>
        <authorList>
            <person name="Knapp A."/>
            <person name="Voget S."/>
            <person name="Gao R."/>
            <person name="Zaburannyi N."/>
            <person name="Krysciak D."/>
            <person name="Breuer M."/>
            <person name="Hauer B."/>
            <person name="Streit W.R."/>
            <person name="Muller R."/>
            <person name="Daniel R."/>
            <person name="Jaeger K.E."/>
        </authorList>
    </citation>
    <scope>NUCLEOTIDE SEQUENCE [LARGE SCALE GENOMIC DNA]</scope>
    <source>
        <strain evidence="13 14">PG1</strain>
    </source>
</reference>
<dbReference type="AlphaFoldDB" id="A0A0B6S3U2"/>
<keyword evidence="2" id="KW-0813">Transport</keyword>
<keyword evidence="10" id="KW-0472">Membrane</keyword>
<dbReference type="SMART" id="SM00382">
    <property type="entry name" value="AAA"/>
    <property type="match status" value="2"/>
</dbReference>
<dbReference type="Gene3D" id="3.40.50.300">
    <property type="entry name" value="P-loop containing nucleotide triphosphate hydrolases"/>
    <property type="match status" value="2"/>
</dbReference>
<dbReference type="EC" id="3.6.3.30" evidence="13"/>
<dbReference type="PANTHER" id="PTHR43790:SF9">
    <property type="entry name" value="GALACTOFURANOSE TRANSPORTER ATP-BINDING PROTEIN YTFR"/>
    <property type="match status" value="1"/>
</dbReference>
<dbReference type="GO" id="GO:0016887">
    <property type="term" value="F:ATP hydrolysis activity"/>
    <property type="evidence" value="ECO:0007669"/>
    <property type="project" value="InterPro"/>
</dbReference>
<dbReference type="PANTHER" id="PTHR43790">
    <property type="entry name" value="CARBOHYDRATE TRANSPORT ATP-BINDING PROTEIN MG119-RELATED"/>
    <property type="match status" value="1"/>
</dbReference>
<dbReference type="InterPro" id="IPR017871">
    <property type="entry name" value="ABC_transporter-like_CS"/>
</dbReference>
<keyword evidence="5 13" id="KW-0762">Sugar transport</keyword>
<evidence type="ECO:0000313" key="14">
    <source>
        <dbReference type="Proteomes" id="UP000031838"/>
    </source>
</evidence>
<dbReference type="FunFam" id="3.40.50.300:FF:000127">
    <property type="entry name" value="Ribose import ATP-binding protein RbsA"/>
    <property type="match status" value="1"/>
</dbReference>
<sequence>MNDPMQALPDSGPAARGAPGRVVLETRHASKTFGVVRALRDVSLTLRAGEVHGLIGENGAGKSTLIKILTGFHPLDEGVVHLDGQPVAFDSPRAAQRLGVSAVYQEINLIPERSVAENIFIGHEPRRFGWLIDRRRMNAMAGEIVRRYGLSVDPAAKLSALGLGEQQMVSIARGVSLGARVLILDEPTSALSGAEVEVLFRVVERLRADGIALLFVSHRLSECYRLCDRFTVMRDGAIVKTGTPDELPRAALIAAMLGREGKGLGGHGGQRETGAAADAAPALQVDALRWRTRVRDVSLRIAPKEIVGLAGLLGSGRTETFKTVFGAQKAEGGEVRIGGAALRDPAPARSIERGLAFLSEDRRSEGIFPRLSVRDNLVASVLPRLSRFGFISARRQDALVARYIEQLGIKTAGPGAPISTLSGGNQQKVLIARCLSTHPGVLLLDDPTRGIDVGAKEEVHRVVRGLADDGLAVVVTSSEMEELLELTDRLVVLNEGVTTGTLATRGASPDDVLAILARGGDDARRDDRDELDGMPDGNAPDDDTPPASGAADAPREH</sequence>
<keyword evidence="3" id="KW-1003">Cell membrane</keyword>
<protein>
    <submittedName>
        <fullName evidence="13">ABC sugar transporter, ATPase protein</fullName>
        <ecNumber evidence="13">3.6.3.30</ecNumber>
    </submittedName>
</protein>
<keyword evidence="8" id="KW-0067">ATP-binding</keyword>
<evidence type="ECO:0000256" key="5">
    <source>
        <dbReference type="ARBA" id="ARBA00022597"/>
    </source>
</evidence>
<evidence type="ECO:0000313" key="13">
    <source>
        <dbReference type="EMBL" id="AJK46866.1"/>
    </source>
</evidence>
<dbReference type="SUPFAM" id="SSF52540">
    <property type="entry name" value="P-loop containing nucleoside triphosphate hydrolases"/>
    <property type="match status" value="2"/>
</dbReference>
<evidence type="ECO:0000256" key="8">
    <source>
        <dbReference type="ARBA" id="ARBA00022840"/>
    </source>
</evidence>
<feature type="compositionally biased region" description="Acidic residues" evidence="11">
    <location>
        <begin position="529"/>
        <end position="544"/>
    </location>
</feature>
<evidence type="ECO:0000256" key="2">
    <source>
        <dbReference type="ARBA" id="ARBA00022448"/>
    </source>
</evidence>
<evidence type="ECO:0000256" key="6">
    <source>
        <dbReference type="ARBA" id="ARBA00022737"/>
    </source>
</evidence>
<keyword evidence="7" id="KW-0547">Nucleotide-binding</keyword>
<dbReference type="InterPro" id="IPR050107">
    <property type="entry name" value="ABC_carbohydrate_import_ATPase"/>
</dbReference>
<feature type="domain" description="ABC transporter" evidence="12">
    <location>
        <begin position="24"/>
        <end position="260"/>
    </location>
</feature>
<evidence type="ECO:0000256" key="4">
    <source>
        <dbReference type="ARBA" id="ARBA00022519"/>
    </source>
</evidence>
<comment type="subcellular location">
    <subcellularLocation>
        <location evidence="1">Cell membrane</location>
        <topology evidence="1">Peripheral membrane protein</topology>
    </subcellularLocation>
</comment>
<feature type="region of interest" description="Disordered" evidence="11">
    <location>
        <begin position="518"/>
        <end position="557"/>
    </location>
</feature>
<dbReference type="Proteomes" id="UP000031838">
    <property type="component" value="Chromosome 1"/>
</dbReference>
<keyword evidence="4" id="KW-0997">Cell inner membrane</keyword>
<dbReference type="GO" id="GO:0005524">
    <property type="term" value="F:ATP binding"/>
    <property type="evidence" value="ECO:0007669"/>
    <property type="project" value="UniProtKB-KW"/>
</dbReference>
<proteinExistence type="predicted"/>
<keyword evidence="13" id="KW-0378">Hydrolase</keyword>
<dbReference type="KEGG" id="bgp:BGL_1c23640"/>
<organism evidence="13 14">
    <name type="scientific">Burkholderia plantarii</name>
    <dbReference type="NCBI Taxonomy" id="41899"/>
    <lineage>
        <taxon>Bacteria</taxon>
        <taxon>Pseudomonadati</taxon>
        <taxon>Pseudomonadota</taxon>
        <taxon>Betaproteobacteria</taxon>
        <taxon>Burkholderiales</taxon>
        <taxon>Burkholderiaceae</taxon>
        <taxon>Burkholderia</taxon>
    </lineage>
</organism>
<dbReference type="InterPro" id="IPR003439">
    <property type="entry name" value="ABC_transporter-like_ATP-bd"/>
</dbReference>
<dbReference type="GO" id="GO:0005886">
    <property type="term" value="C:plasma membrane"/>
    <property type="evidence" value="ECO:0007669"/>
    <property type="project" value="UniProtKB-SubCell"/>
</dbReference>
<evidence type="ECO:0000256" key="3">
    <source>
        <dbReference type="ARBA" id="ARBA00022475"/>
    </source>
</evidence>
<evidence type="ECO:0000256" key="1">
    <source>
        <dbReference type="ARBA" id="ARBA00004202"/>
    </source>
</evidence>
<accession>A0A0B6S3U2</accession>
<dbReference type="CDD" id="cd03215">
    <property type="entry name" value="ABC_Carb_Monos_II"/>
    <property type="match status" value="1"/>
</dbReference>
<gene>
    <name evidence="13" type="ORF">BGL_1c23640</name>
</gene>
<feature type="compositionally biased region" description="Basic and acidic residues" evidence="11">
    <location>
        <begin position="519"/>
        <end position="528"/>
    </location>
</feature>
<name>A0A0B6S3U2_BURPL</name>